<dbReference type="GO" id="GO:0003677">
    <property type="term" value="F:DNA binding"/>
    <property type="evidence" value="ECO:0007669"/>
    <property type="project" value="InterPro"/>
</dbReference>
<dbReference type="Proteomes" id="UP000230557">
    <property type="component" value="Unassembled WGS sequence"/>
</dbReference>
<dbReference type="AlphaFoldDB" id="A0A2H0VEF7"/>
<dbReference type="GO" id="GO:0045892">
    <property type="term" value="P:negative regulation of DNA-templated transcription"/>
    <property type="evidence" value="ECO:0007669"/>
    <property type="project" value="UniProtKB-ARBA"/>
</dbReference>
<dbReference type="CDD" id="cd10148">
    <property type="entry name" value="CsoR-like_DUF156"/>
    <property type="match status" value="1"/>
</dbReference>
<protein>
    <recommendedName>
        <fullName evidence="3">Transcriptional regulator</fullName>
    </recommendedName>
</protein>
<comment type="caution">
    <text evidence="1">The sequence shown here is derived from an EMBL/GenBank/DDBJ whole genome shotgun (WGS) entry which is preliminary data.</text>
</comment>
<gene>
    <name evidence="1" type="ORF">COT91_01105</name>
</gene>
<dbReference type="PANTHER" id="PTHR33677">
    <property type="entry name" value="TRANSCRIPTIONAL REPRESSOR FRMR-RELATED"/>
    <property type="match status" value="1"/>
</dbReference>
<dbReference type="Pfam" id="PF02583">
    <property type="entry name" value="Trns_repr_metal"/>
    <property type="match status" value="1"/>
</dbReference>
<sequence length="89" mass="10197">MKKIVKKRAIRRLKIIEGQIRGLQKMVDEEKYCVDIITQSMAVKQALSGVEGLVLENHLSTHVVHQMKHGDDKKATKELLKIYKLSNKS</sequence>
<organism evidence="1 2">
    <name type="scientific">Candidatus Doudnabacteria bacterium CG10_big_fil_rev_8_21_14_0_10_41_10</name>
    <dbReference type="NCBI Taxonomy" id="1974551"/>
    <lineage>
        <taxon>Bacteria</taxon>
        <taxon>Candidatus Doudnaibacteriota</taxon>
    </lineage>
</organism>
<dbReference type="InterPro" id="IPR038390">
    <property type="entry name" value="Metal_Tscrpt_repr_sf"/>
</dbReference>
<evidence type="ECO:0008006" key="3">
    <source>
        <dbReference type="Google" id="ProtNLM"/>
    </source>
</evidence>
<accession>A0A2H0VEF7</accession>
<evidence type="ECO:0000313" key="1">
    <source>
        <dbReference type="EMBL" id="PIR97471.1"/>
    </source>
</evidence>
<dbReference type="EMBL" id="PFAJ01000015">
    <property type="protein sequence ID" value="PIR97471.1"/>
    <property type="molecule type" value="Genomic_DNA"/>
</dbReference>
<evidence type="ECO:0000313" key="2">
    <source>
        <dbReference type="Proteomes" id="UP000230557"/>
    </source>
</evidence>
<proteinExistence type="predicted"/>
<dbReference type="GO" id="GO:0046872">
    <property type="term" value="F:metal ion binding"/>
    <property type="evidence" value="ECO:0007669"/>
    <property type="project" value="InterPro"/>
</dbReference>
<dbReference type="Gene3D" id="1.20.58.1000">
    <property type="entry name" value="Metal-sensitive repressor, helix protomer"/>
    <property type="match status" value="1"/>
</dbReference>
<dbReference type="InterPro" id="IPR003735">
    <property type="entry name" value="Metal_Tscrpt_repr"/>
</dbReference>
<reference evidence="2" key="1">
    <citation type="submission" date="2017-09" db="EMBL/GenBank/DDBJ databases">
        <title>Depth-based differentiation of microbial function through sediment-hosted aquifers and enrichment of novel symbionts in the deep terrestrial subsurface.</title>
        <authorList>
            <person name="Probst A.J."/>
            <person name="Ladd B."/>
            <person name="Jarett J.K."/>
            <person name="Geller-Mcgrath D.E."/>
            <person name="Sieber C.M.K."/>
            <person name="Emerson J.B."/>
            <person name="Anantharaman K."/>
            <person name="Thomas B.C."/>
            <person name="Malmstrom R."/>
            <person name="Stieglmeier M."/>
            <person name="Klingl A."/>
            <person name="Woyke T."/>
            <person name="Ryan C.M."/>
            <person name="Banfield J.F."/>
        </authorList>
    </citation>
    <scope>NUCLEOTIDE SEQUENCE [LARGE SCALE GENOMIC DNA]</scope>
</reference>
<name>A0A2H0VEF7_9BACT</name>